<proteinExistence type="predicted"/>
<name>A0A0W8EYF2_9ZZZZ</name>
<keyword evidence="1" id="KW-1133">Transmembrane helix</keyword>
<evidence type="ECO:0000313" key="2">
    <source>
        <dbReference type="EMBL" id="KUG13672.1"/>
    </source>
</evidence>
<keyword evidence="1" id="KW-0472">Membrane</keyword>
<reference evidence="2" key="1">
    <citation type="journal article" date="2015" name="Proc. Natl. Acad. Sci. U.S.A.">
        <title>Networks of energetic and metabolic interactions define dynamics in microbial communities.</title>
        <authorList>
            <person name="Embree M."/>
            <person name="Liu J.K."/>
            <person name="Al-Bassam M.M."/>
            <person name="Zengler K."/>
        </authorList>
    </citation>
    <scope>NUCLEOTIDE SEQUENCE</scope>
</reference>
<evidence type="ECO:0000256" key="1">
    <source>
        <dbReference type="SAM" id="Phobius"/>
    </source>
</evidence>
<gene>
    <name evidence="2" type="ORF">ASZ90_016325</name>
</gene>
<organism evidence="2">
    <name type="scientific">hydrocarbon metagenome</name>
    <dbReference type="NCBI Taxonomy" id="938273"/>
    <lineage>
        <taxon>unclassified sequences</taxon>
        <taxon>metagenomes</taxon>
        <taxon>ecological metagenomes</taxon>
    </lineage>
</organism>
<feature type="transmembrane region" description="Helical" evidence="1">
    <location>
        <begin position="6"/>
        <end position="27"/>
    </location>
</feature>
<sequence length="40" mass="4674">MDEGFMFLLGVCLGSLTMLFAIIRIIIGMHDRMEMNLRKR</sequence>
<dbReference type="EMBL" id="LNQE01001709">
    <property type="protein sequence ID" value="KUG13672.1"/>
    <property type="molecule type" value="Genomic_DNA"/>
</dbReference>
<keyword evidence="1" id="KW-0812">Transmembrane</keyword>
<protein>
    <submittedName>
        <fullName evidence="2">Uncharacterized protein</fullName>
    </submittedName>
</protein>
<dbReference type="AlphaFoldDB" id="A0A0W8EYF2"/>
<accession>A0A0W8EYF2</accession>
<comment type="caution">
    <text evidence="2">The sequence shown here is derived from an EMBL/GenBank/DDBJ whole genome shotgun (WGS) entry which is preliminary data.</text>
</comment>